<comment type="caution">
    <text evidence="2">The sequence shown here is derived from an EMBL/GenBank/DDBJ whole genome shotgun (WGS) entry which is preliminary data.</text>
</comment>
<sequence>MTKLLPVCCILVVHAAYCFAGDSSPYSGARGDAFAYGGTGFAELDRSTNPGLVDPRTGSAIHNDMWQLGPAAAAGATSRADQDLLAPSIPDDNRHLVPSLANLSVEPAPPMSSYPFLAARKVKKRVSLRGCRSYPINVCPAKLR</sequence>
<evidence type="ECO:0000256" key="1">
    <source>
        <dbReference type="SAM" id="SignalP"/>
    </source>
</evidence>
<gene>
    <name evidence="2" type="ORF">C0Z20_10050</name>
</gene>
<keyword evidence="3" id="KW-1185">Reference proteome</keyword>
<dbReference type="AlphaFoldDB" id="A0A2N7X5Z8"/>
<protein>
    <recommendedName>
        <fullName evidence="4">Secreted protein</fullName>
    </recommendedName>
</protein>
<dbReference type="Proteomes" id="UP000235777">
    <property type="component" value="Unassembled WGS sequence"/>
</dbReference>
<reference evidence="2 3" key="1">
    <citation type="submission" date="2018-01" db="EMBL/GenBank/DDBJ databases">
        <title>Whole genome analyses suggest that Burkholderia sensu lato contains two further novel genera in the rhizoxinica-symbiotica group Mycetohabitans gen. nov., and Trinickia gen. nov.: implications for the evolution of diazotrophy and nodulation in the Burkholderiaceae.</title>
        <authorList>
            <person name="Estrada-de los Santos P."/>
            <person name="Palmer M."/>
            <person name="Chavez-Ramirez B."/>
            <person name="Beukes C."/>
            <person name="Steenkamp E.T."/>
            <person name="Hirsch A.M."/>
            <person name="Manyaka P."/>
            <person name="Maluk M."/>
            <person name="Lafos M."/>
            <person name="Crook M."/>
            <person name="Gross E."/>
            <person name="Simon M.F."/>
            <person name="Bueno dos Reis Junior F."/>
            <person name="Poole P.S."/>
            <person name="Venter S.N."/>
            <person name="James E.K."/>
        </authorList>
    </citation>
    <scope>NUCLEOTIDE SEQUENCE [LARGE SCALE GENOMIC DNA]</scope>
    <source>
        <strain evidence="2 3">JPY 581</strain>
    </source>
</reference>
<feature type="signal peptide" evidence="1">
    <location>
        <begin position="1"/>
        <end position="20"/>
    </location>
</feature>
<dbReference type="EMBL" id="PNYC01000005">
    <property type="protein sequence ID" value="PMS37047.1"/>
    <property type="molecule type" value="Genomic_DNA"/>
</dbReference>
<dbReference type="RefSeq" id="WP_018440500.1">
    <property type="nucleotide sequence ID" value="NZ_KB890171.1"/>
</dbReference>
<dbReference type="STRING" id="863227.GCA_000373005_01946"/>
<feature type="chain" id="PRO_5014640383" description="Secreted protein" evidence="1">
    <location>
        <begin position="21"/>
        <end position="144"/>
    </location>
</feature>
<evidence type="ECO:0000313" key="3">
    <source>
        <dbReference type="Proteomes" id="UP000235777"/>
    </source>
</evidence>
<evidence type="ECO:0000313" key="2">
    <source>
        <dbReference type="EMBL" id="PMS37047.1"/>
    </source>
</evidence>
<organism evidence="2 3">
    <name type="scientific">Trinickia symbiotica</name>
    <dbReference type="NCBI Taxonomy" id="863227"/>
    <lineage>
        <taxon>Bacteria</taxon>
        <taxon>Pseudomonadati</taxon>
        <taxon>Pseudomonadota</taxon>
        <taxon>Betaproteobacteria</taxon>
        <taxon>Burkholderiales</taxon>
        <taxon>Burkholderiaceae</taxon>
        <taxon>Trinickia</taxon>
    </lineage>
</organism>
<evidence type="ECO:0008006" key="4">
    <source>
        <dbReference type="Google" id="ProtNLM"/>
    </source>
</evidence>
<keyword evidence="1" id="KW-0732">Signal</keyword>
<proteinExistence type="predicted"/>
<accession>A0A2N7X5Z8</accession>
<name>A0A2N7X5Z8_9BURK</name>